<keyword evidence="4" id="KW-1185">Reference proteome</keyword>
<evidence type="ECO:0000256" key="1">
    <source>
        <dbReference type="SAM" id="SignalP"/>
    </source>
</evidence>
<dbReference type="AlphaFoldDB" id="A0A6N6MQX6"/>
<dbReference type="SUPFAM" id="SSF50199">
    <property type="entry name" value="Staphylococcal nuclease"/>
    <property type="match status" value="1"/>
</dbReference>
<dbReference type="Pfam" id="PF00565">
    <property type="entry name" value="SNase"/>
    <property type="match status" value="1"/>
</dbReference>
<dbReference type="EMBL" id="VZZJ01000012">
    <property type="protein sequence ID" value="KAB1072601.1"/>
    <property type="molecule type" value="Genomic_DNA"/>
</dbReference>
<evidence type="ECO:0000313" key="4">
    <source>
        <dbReference type="Proteomes" id="UP000441523"/>
    </source>
</evidence>
<sequence>MVVRPLDHRHVRFCPGNPHVILRSATLLLLLSFPAVAAEAVSGPATVIDGDTIELHGSRIRLYGIDAPETAQNCENAAGHAYPCGRDAAHALAEQIGSNPVTCEPLKAPKSERVVAVCRVGHEDLSAWMAAHGHAVADRRTSATYVRQESKAWAMRRGLWAGIFVDPADWRRTSRRSEATAKPPAQD</sequence>
<dbReference type="Gene3D" id="2.40.50.90">
    <property type="match status" value="1"/>
</dbReference>
<dbReference type="InterPro" id="IPR016071">
    <property type="entry name" value="Staphylococal_nuclease_OB-fold"/>
</dbReference>
<feature type="chain" id="PRO_5026839830" evidence="1">
    <location>
        <begin position="38"/>
        <end position="187"/>
    </location>
</feature>
<accession>A0A6N6MQX6</accession>
<dbReference type="SMART" id="SM00318">
    <property type="entry name" value="SNc"/>
    <property type="match status" value="1"/>
</dbReference>
<feature type="signal peptide" evidence="1">
    <location>
        <begin position="1"/>
        <end position="37"/>
    </location>
</feature>
<reference evidence="3 4" key="1">
    <citation type="submission" date="2019-09" db="EMBL/GenBank/DDBJ databases">
        <title>YIM 132548 draft genome.</title>
        <authorList>
            <person name="Jiang L."/>
        </authorList>
    </citation>
    <scope>NUCLEOTIDE SEQUENCE [LARGE SCALE GENOMIC DNA]</scope>
    <source>
        <strain evidence="3 4">YIM 132548</strain>
    </source>
</reference>
<proteinExistence type="predicted"/>
<gene>
    <name evidence="3" type="ORF">F6X51_15025</name>
</gene>
<name>A0A6N6MQX6_9HYPH</name>
<feature type="domain" description="TNase-like" evidence="2">
    <location>
        <begin position="47"/>
        <end position="162"/>
    </location>
</feature>
<dbReference type="PROSITE" id="PS50830">
    <property type="entry name" value="TNASE_3"/>
    <property type="match status" value="1"/>
</dbReference>
<dbReference type="PANTHER" id="PTHR12302:SF26">
    <property type="entry name" value="BLR1266 PROTEIN"/>
    <property type="match status" value="1"/>
</dbReference>
<evidence type="ECO:0000313" key="3">
    <source>
        <dbReference type="EMBL" id="KAB1072601.1"/>
    </source>
</evidence>
<keyword evidence="1" id="KW-0732">Signal</keyword>
<dbReference type="PANTHER" id="PTHR12302">
    <property type="entry name" value="EBNA2 BINDING PROTEIN P100"/>
    <property type="match status" value="1"/>
</dbReference>
<evidence type="ECO:0000259" key="2">
    <source>
        <dbReference type="PROSITE" id="PS50830"/>
    </source>
</evidence>
<dbReference type="InterPro" id="IPR035437">
    <property type="entry name" value="SNase_OB-fold_sf"/>
</dbReference>
<organism evidence="3 4">
    <name type="scientific">Methylobacterium planeticum</name>
    <dbReference type="NCBI Taxonomy" id="2615211"/>
    <lineage>
        <taxon>Bacteria</taxon>
        <taxon>Pseudomonadati</taxon>
        <taxon>Pseudomonadota</taxon>
        <taxon>Alphaproteobacteria</taxon>
        <taxon>Hyphomicrobiales</taxon>
        <taxon>Methylobacteriaceae</taxon>
        <taxon>Methylobacterium</taxon>
    </lineage>
</organism>
<comment type="caution">
    <text evidence="3">The sequence shown here is derived from an EMBL/GenBank/DDBJ whole genome shotgun (WGS) entry which is preliminary data.</text>
</comment>
<dbReference type="Proteomes" id="UP000441523">
    <property type="component" value="Unassembled WGS sequence"/>
</dbReference>
<protein>
    <submittedName>
        <fullName evidence="3">Thermonuclease family protein</fullName>
    </submittedName>
</protein>